<dbReference type="GO" id="GO:0051539">
    <property type="term" value="F:4 iron, 4 sulfur cluster binding"/>
    <property type="evidence" value="ECO:0007669"/>
    <property type="project" value="UniProtKB-KW"/>
</dbReference>
<dbReference type="PROSITE" id="PS51379">
    <property type="entry name" value="4FE4S_FER_2"/>
    <property type="match status" value="2"/>
</dbReference>
<protein>
    <submittedName>
        <fullName evidence="13">Unannotated protein</fullName>
    </submittedName>
</protein>
<keyword evidence="5" id="KW-0677">Repeat</keyword>
<evidence type="ECO:0000256" key="7">
    <source>
        <dbReference type="ARBA" id="ARBA00023004"/>
    </source>
</evidence>
<evidence type="ECO:0000256" key="10">
    <source>
        <dbReference type="ARBA" id="ARBA00023075"/>
    </source>
</evidence>
<evidence type="ECO:0000259" key="12">
    <source>
        <dbReference type="PROSITE" id="PS51379"/>
    </source>
</evidence>
<keyword evidence="7" id="KW-0408">Iron</keyword>
<keyword evidence="8" id="KW-0411">Iron-sulfur</keyword>
<feature type="domain" description="4Fe-4S ferredoxin-type" evidence="12">
    <location>
        <begin position="47"/>
        <end position="76"/>
    </location>
</feature>
<reference evidence="13" key="1">
    <citation type="submission" date="2020-05" db="EMBL/GenBank/DDBJ databases">
        <authorList>
            <person name="Chiriac C."/>
            <person name="Salcher M."/>
            <person name="Ghai R."/>
            <person name="Kavagutti S V."/>
        </authorList>
    </citation>
    <scope>NUCLEOTIDE SEQUENCE</scope>
</reference>
<dbReference type="InterPro" id="IPR010226">
    <property type="entry name" value="NADH_quinone_OxRdtase_chainI"/>
</dbReference>
<keyword evidence="3" id="KW-0874">Quinone</keyword>
<dbReference type="PROSITE" id="PS00198">
    <property type="entry name" value="4FE4S_FER_1"/>
    <property type="match status" value="1"/>
</dbReference>
<feature type="domain" description="4Fe-4S ferredoxin-type" evidence="12">
    <location>
        <begin position="1"/>
        <end position="27"/>
    </location>
</feature>
<keyword evidence="1" id="KW-1003">Cell membrane</keyword>
<dbReference type="GO" id="GO:0016020">
    <property type="term" value="C:membrane"/>
    <property type="evidence" value="ECO:0007669"/>
    <property type="project" value="InterPro"/>
</dbReference>
<accession>A0A6J7PS15</accession>
<dbReference type="SUPFAM" id="SSF54862">
    <property type="entry name" value="4Fe-4S ferredoxins"/>
    <property type="match status" value="1"/>
</dbReference>
<dbReference type="GO" id="GO:0016651">
    <property type="term" value="F:oxidoreductase activity, acting on NAD(P)H"/>
    <property type="evidence" value="ECO:0007669"/>
    <property type="project" value="InterPro"/>
</dbReference>
<evidence type="ECO:0000256" key="11">
    <source>
        <dbReference type="ARBA" id="ARBA00023136"/>
    </source>
</evidence>
<evidence type="ECO:0000313" key="13">
    <source>
        <dbReference type="EMBL" id="CAB5005342.1"/>
    </source>
</evidence>
<evidence type="ECO:0000256" key="8">
    <source>
        <dbReference type="ARBA" id="ARBA00023014"/>
    </source>
</evidence>
<sequence>MLLDDKCTSCMLCVRECPVWCITLTAHAEPDPASPPEGRQRTINVLDHFAIDYGVCMFCGICIDVCPFDALEWSAVDNLVETSREAAVHDRERLS</sequence>
<keyword evidence="9" id="KW-0520">NAD</keyword>
<keyword evidence="10" id="KW-0830">Ubiquinone</keyword>
<keyword evidence="6" id="KW-1278">Translocase</keyword>
<keyword evidence="11" id="KW-0472">Membrane</keyword>
<keyword evidence="2" id="KW-0004">4Fe-4S</keyword>
<dbReference type="Gene3D" id="3.30.70.3270">
    <property type="match status" value="1"/>
</dbReference>
<dbReference type="AlphaFoldDB" id="A0A6J7PS15"/>
<dbReference type="PANTHER" id="PTHR10849:SF24">
    <property type="entry name" value="NADH-QUINONE OXIDOREDUCTASE SUBUNIT I 2"/>
    <property type="match status" value="1"/>
</dbReference>
<evidence type="ECO:0000256" key="2">
    <source>
        <dbReference type="ARBA" id="ARBA00022485"/>
    </source>
</evidence>
<evidence type="ECO:0000256" key="3">
    <source>
        <dbReference type="ARBA" id="ARBA00022719"/>
    </source>
</evidence>
<evidence type="ECO:0000256" key="1">
    <source>
        <dbReference type="ARBA" id="ARBA00022475"/>
    </source>
</evidence>
<dbReference type="InterPro" id="IPR017896">
    <property type="entry name" value="4Fe4S_Fe-S-bd"/>
</dbReference>
<evidence type="ECO:0000256" key="9">
    <source>
        <dbReference type="ARBA" id="ARBA00023027"/>
    </source>
</evidence>
<keyword evidence="4" id="KW-0479">Metal-binding</keyword>
<gene>
    <name evidence="13" type="ORF">UFOPK3992_00947</name>
</gene>
<dbReference type="InterPro" id="IPR017900">
    <property type="entry name" value="4Fe4S_Fe_S_CS"/>
</dbReference>
<dbReference type="PANTHER" id="PTHR10849">
    <property type="entry name" value="NADH DEHYDROGENASE UBIQUINONE IRON-SULFUR PROTEIN 8, MITOCHONDRIAL"/>
    <property type="match status" value="1"/>
</dbReference>
<proteinExistence type="predicted"/>
<evidence type="ECO:0000256" key="4">
    <source>
        <dbReference type="ARBA" id="ARBA00022723"/>
    </source>
</evidence>
<dbReference type="EMBL" id="CAFBOZ010000121">
    <property type="protein sequence ID" value="CAB5005342.1"/>
    <property type="molecule type" value="Genomic_DNA"/>
</dbReference>
<dbReference type="GO" id="GO:0048038">
    <property type="term" value="F:quinone binding"/>
    <property type="evidence" value="ECO:0007669"/>
    <property type="project" value="UniProtKB-KW"/>
</dbReference>
<organism evidence="13">
    <name type="scientific">freshwater metagenome</name>
    <dbReference type="NCBI Taxonomy" id="449393"/>
    <lineage>
        <taxon>unclassified sequences</taxon>
        <taxon>metagenomes</taxon>
        <taxon>ecological metagenomes</taxon>
    </lineage>
</organism>
<evidence type="ECO:0000256" key="6">
    <source>
        <dbReference type="ARBA" id="ARBA00022967"/>
    </source>
</evidence>
<evidence type="ECO:0000256" key="5">
    <source>
        <dbReference type="ARBA" id="ARBA00022737"/>
    </source>
</evidence>
<name>A0A6J7PS15_9ZZZZ</name>
<dbReference type="GO" id="GO:0046872">
    <property type="term" value="F:metal ion binding"/>
    <property type="evidence" value="ECO:0007669"/>
    <property type="project" value="UniProtKB-KW"/>
</dbReference>
<dbReference type="Pfam" id="PF12838">
    <property type="entry name" value="Fer4_7"/>
    <property type="match status" value="1"/>
</dbReference>